<dbReference type="AlphaFoldDB" id="A0A4Q9VFP5"/>
<dbReference type="Proteomes" id="UP000292781">
    <property type="component" value="Unassembled WGS sequence"/>
</dbReference>
<gene>
    <name evidence="1" type="ORF">EYW49_21240</name>
</gene>
<evidence type="ECO:0000313" key="1">
    <source>
        <dbReference type="EMBL" id="TBW32920.1"/>
    </source>
</evidence>
<comment type="caution">
    <text evidence="1">The sequence shown here is derived from an EMBL/GenBank/DDBJ whole genome shotgun (WGS) entry which is preliminary data.</text>
</comment>
<proteinExistence type="predicted"/>
<keyword evidence="2" id="KW-1185">Reference proteome</keyword>
<reference evidence="1 2" key="1">
    <citation type="submission" date="2019-02" db="EMBL/GenBank/DDBJ databases">
        <title>Siculibacillus lacustris gen. nov., sp. nov., a new rosette-forming bacterium isolated from a freshwater crater lake (Lake St. Ana, Romania).</title>
        <authorList>
            <person name="Felfoldi T."/>
            <person name="Marton Z."/>
            <person name="Szabo A."/>
            <person name="Mentes A."/>
            <person name="Boka K."/>
            <person name="Marialigeti K."/>
            <person name="Mathe I."/>
            <person name="Koncz M."/>
            <person name="Schumann P."/>
            <person name="Toth E."/>
        </authorList>
    </citation>
    <scope>NUCLEOTIDE SEQUENCE [LARGE SCALE GENOMIC DNA]</scope>
    <source>
        <strain evidence="1 2">SA-279</strain>
    </source>
</reference>
<name>A0A4Q9VFP5_9HYPH</name>
<accession>A0A4Q9VFP5</accession>
<dbReference type="EMBL" id="SJFN01000050">
    <property type="protein sequence ID" value="TBW32920.1"/>
    <property type="molecule type" value="Genomic_DNA"/>
</dbReference>
<protein>
    <recommendedName>
        <fullName evidence="3">TnsA endonuclease N-terminal domain-containing protein</fullName>
    </recommendedName>
</protein>
<organism evidence="1 2">
    <name type="scientific">Siculibacillus lacustris</name>
    <dbReference type="NCBI Taxonomy" id="1549641"/>
    <lineage>
        <taxon>Bacteria</taxon>
        <taxon>Pseudomonadati</taxon>
        <taxon>Pseudomonadota</taxon>
        <taxon>Alphaproteobacteria</taxon>
        <taxon>Hyphomicrobiales</taxon>
        <taxon>Ancalomicrobiaceae</taxon>
        <taxon>Siculibacillus</taxon>
    </lineage>
</organism>
<evidence type="ECO:0008006" key="3">
    <source>
        <dbReference type="Google" id="ProtNLM"/>
    </source>
</evidence>
<evidence type="ECO:0000313" key="2">
    <source>
        <dbReference type="Proteomes" id="UP000292781"/>
    </source>
</evidence>
<sequence>MPQSTISPADLGLHANAVPMRNPPLWNRGRALDGVGGDYKCLGRTLFRSILELRCRRLLSADKDVLEFAVESHQLKYRIPTSPHDHSSAIYTPDITVRYRDGRIVVVEAKAEFFANKPYWKSHRPFIQDAYEVDHGIGFIVKTEWDINAQPALSNSEIMLRYRYRYRSADGEDALRRMRMVLATYQPPATIRELIAVSGIQSPDCQDLGFAALMNLALWGEVDFDPTLPITYETRVIWGAIE</sequence>
<dbReference type="OrthoDB" id="9804145at2"/>
<dbReference type="RefSeq" id="WP_131311638.1">
    <property type="nucleotide sequence ID" value="NZ_SJFN01000050.1"/>
</dbReference>